<evidence type="ECO:0000256" key="1">
    <source>
        <dbReference type="SAM" id="Phobius"/>
    </source>
</evidence>
<dbReference type="Proteomes" id="UP000307602">
    <property type="component" value="Unassembled WGS sequence"/>
</dbReference>
<keyword evidence="1" id="KW-1133">Transmembrane helix</keyword>
<feature type="transmembrane region" description="Helical" evidence="1">
    <location>
        <begin position="78"/>
        <end position="96"/>
    </location>
</feature>
<feature type="transmembrane region" description="Helical" evidence="1">
    <location>
        <begin position="171"/>
        <end position="189"/>
    </location>
</feature>
<proteinExistence type="predicted"/>
<protein>
    <submittedName>
        <fullName evidence="2">Uncharacterized protein</fullName>
    </submittedName>
</protein>
<feature type="transmembrane region" description="Helical" evidence="1">
    <location>
        <begin position="138"/>
        <end position="159"/>
    </location>
</feature>
<feature type="transmembrane region" description="Helical" evidence="1">
    <location>
        <begin position="12"/>
        <end position="31"/>
    </location>
</feature>
<evidence type="ECO:0000313" key="3">
    <source>
        <dbReference type="Proteomes" id="UP000307602"/>
    </source>
</evidence>
<sequence>MEEFLKENYHILTTITESLAAVTGLLLYNKYRLTAAKYFIYFLIYLTICDFISSYSMYVHPDKLFGFLIGTIFEKNHWWSTLYWQIGAILFFSFYYRKILKTKRFRVIIKLFSYGYFFFSIIYIILNWNAFFYKFFPILNVFGAAIILLCTVFYFIEILQSDKVLTFYKSINFYISFAIFIWWLIITPIDFYDVYFAYDSGSPNRDWDFVFLQLEIFLFANIFMYLTYTFALIWCKPEND</sequence>
<reference evidence="2 3" key="1">
    <citation type="submission" date="2019-04" db="EMBL/GenBank/DDBJ databases">
        <authorList>
            <person name="Liu A."/>
        </authorList>
    </citation>
    <scope>NUCLEOTIDE SEQUENCE [LARGE SCALE GENOMIC DNA]</scope>
    <source>
        <strain evidence="2 3">RZ03</strain>
    </source>
</reference>
<organism evidence="2 3">
    <name type="scientific">Flavivirga rizhaonensis</name>
    <dbReference type="NCBI Taxonomy" id="2559571"/>
    <lineage>
        <taxon>Bacteria</taxon>
        <taxon>Pseudomonadati</taxon>
        <taxon>Bacteroidota</taxon>
        <taxon>Flavobacteriia</taxon>
        <taxon>Flavobacteriales</taxon>
        <taxon>Flavobacteriaceae</taxon>
        <taxon>Flavivirga</taxon>
    </lineage>
</organism>
<feature type="transmembrane region" description="Helical" evidence="1">
    <location>
        <begin position="209"/>
        <end position="235"/>
    </location>
</feature>
<gene>
    <name evidence="2" type="ORF">EM932_00510</name>
</gene>
<dbReference type="AlphaFoldDB" id="A0A4S1E3T5"/>
<feature type="transmembrane region" description="Helical" evidence="1">
    <location>
        <begin position="108"/>
        <end position="126"/>
    </location>
</feature>
<dbReference type="RefSeq" id="WP_135874387.1">
    <property type="nucleotide sequence ID" value="NZ_SRSO01000001.1"/>
</dbReference>
<keyword evidence="3" id="KW-1185">Reference proteome</keyword>
<feature type="transmembrane region" description="Helical" evidence="1">
    <location>
        <begin position="38"/>
        <end position="58"/>
    </location>
</feature>
<comment type="caution">
    <text evidence="2">The sequence shown here is derived from an EMBL/GenBank/DDBJ whole genome shotgun (WGS) entry which is preliminary data.</text>
</comment>
<dbReference type="OrthoDB" id="1453530at2"/>
<keyword evidence="1" id="KW-0812">Transmembrane</keyword>
<dbReference type="EMBL" id="SRSO01000001">
    <property type="protein sequence ID" value="TGV04642.1"/>
    <property type="molecule type" value="Genomic_DNA"/>
</dbReference>
<accession>A0A4S1E3T5</accession>
<evidence type="ECO:0000313" key="2">
    <source>
        <dbReference type="EMBL" id="TGV04642.1"/>
    </source>
</evidence>
<name>A0A4S1E3T5_9FLAO</name>
<keyword evidence="1" id="KW-0472">Membrane</keyword>